<reference evidence="7 8" key="2">
    <citation type="journal article" date="2011" name="J. Bacteriol.">
        <title>Complete genome sequence of strain HTCC2503T of Parvularcula bermudensis, the type species of the order "Parvularculales" in the class Alphaproteobacteria.</title>
        <authorList>
            <person name="Oh H.M."/>
            <person name="Kang I."/>
            <person name="Vergin K.L."/>
            <person name="Kang D."/>
            <person name="Rhee K.H."/>
            <person name="Giovannoni S.J."/>
            <person name="Cho J.C."/>
        </authorList>
    </citation>
    <scope>NUCLEOTIDE SEQUENCE [LARGE SCALE GENOMIC DNA]</scope>
    <source>
        <strain evidence="8">ATCC BAA-594 / HTCC2503 / KCTC 12087</strain>
    </source>
</reference>
<name>E0TDF8_PARBH</name>
<dbReference type="InterPro" id="IPR039425">
    <property type="entry name" value="RNA_pol_sigma-70-like"/>
</dbReference>
<evidence type="ECO:0000259" key="6">
    <source>
        <dbReference type="Pfam" id="PF08281"/>
    </source>
</evidence>
<dbReference type="InterPro" id="IPR007627">
    <property type="entry name" value="RNA_pol_sigma70_r2"/>
</dbReference>
<sequence length="183" mass="20796">MPETDEAAVLLKRIGGGDRDAMRVLYDTHGPDIHRFIQTRLRDAHEAADALQETMMEIWRRADTFEGRSSARTWMFGIARNKAIDRFRRTGRTVLSEPDETIPDGSPSPDTVLSTLEDARHLRECVERLRPNHRAAIQLAYFRDLPLHEIAEIEACPLGTIKTRLHHAKKLLMHCLAGKTAHG</sequence>
<dbReference type="EMBL" id="CP002156">
    <property type="protein sequence ID" value="ADM10384.1"/>
    <property type="molecule type" value="Genomic_DNA"/>
</dbReference>
<feature type="domain" description="RNA polymerase sigma factor 70 region 4 type 2" evidence="6">
    <location>
        <begin position="122"/>
        <end position="172"/>
    </location>
</feature>
<dbReference type="CDD" id="cd06171">
    <property type="entry name" value="Sigma70_r4"/>
    <property type="match status" value="1"/>
</dbReference>
<dbReference type="InterPro" id="IPR036388">
    <property type="entry name" value="WH-like_DNA-bd_sf"/>
</dbReference>
<evidence type="ECO:0000313" key="7">
    <source>
        <dbReference type="EMBL" id="ADM10384.1"/>
    </source>
</evidence>
<dbReference type="InterPro" id="IPR013324">
    <property type="entry name" value="RNA_pol_sigma_r3/r4-like"/>
</dbReference>
<evidence type="ECO:0000256" key="4">
    <source>
        <dbReference type="ARBA" id="ARBA00023163"/>
    </source>
</evidence>
<dbReference type="SUPFAM" id="SSF88659">
    <property type="entry name" value="Sigma3 and sigma4 domains of RNA polymerase sigma factors"/>
    <property type="match status" value="1"/>
</dbReference>
<dbReference type="Gene3D" id="1.10.1740.10">
    <property type="match status" value="1"/>
</dbReference>
<evidence type="ECO:0000256" key="1">
    <source>
        <dbReference type="ARBA" id="ARBA00010641"/>
    </source>
</evidence>
<comment type="similarity">
    <text evidence="1">Belongs to the sigma-70 factor family. ECF subfamily.</text>
</comment>
<organism evidence="7 8">
    <name type="scientific">Parvularcula bermudensis (strain ATCC BAA-594 / HTCC2503 / KCTC 12087)</name>
    <dbReference type="NCBI Taxonomy" id="314260"/>
    <lineage>
        <taxon>Bacteria</taxon>
        <taxon>Pseudomonadati</taxon>
        <taxon>Pseudomonadota</taxon>
        <taxon>Alphaproteobacteria</taxon>
        <taxon>Parvularculales</taxon>
        <taxon>Parvularculaceae</taxon>
        <taxon>Parvularcula</taxon>
    </lineage>
</organism>
<protein>
    <submittedName>
        <fullName evidence="7">Putative RNA polymerase sigma factor</fullName>
    </submittedName>
</protein>
<dbReference type="GO" id="GO:0016987">
    <property type="term" value="F:sigma factor activity"/>
    <property type="evidence" value="ECO:0007669"/>
    <property type="project" value="UniProtKB-KW"/>
</dbReference>
<dbReference type="Pfam" id="PF04542">
    <property type="entry name" value="Sigma70_r2"/>
    <property type="match status" value="1"/>
</dbReference>
<dbReference type="GO" id="GO:0006352">
    <property type="term" value="P:DNA-templated transcription initiation"/>
    <property type="evidence" value="ECO:0007669"/>
    <property type="project" value="InterPro"/>
</dbReference>
<dbReference type="RefSeq" id="WP_013301358.1">
    <property type="nucleotide sequence ID" value="NC_014414.1"/>
</dbReference>
<dbReference type="PANTHER" id="PTHR43133:SF32">
    <property type="entry name" value="BLR3042 PROTEIN"/>
    <property type="match status" value="1"/>
</dbReference>
<dbReference type="Pfam" id="PF08281">
    <property type="entry name" value="Sigma70_r4_2"/>
    <property type="match status" value="1"/>
</dbReference>
<keyword evidence="3" id="KW-0731">Sigma factor</keyword>
<dbReference type="Gene3D" id="1.10.10.10">
    <property type="entry name" value="Winged helix-like DNA-binding domain superfamily/Winged helix DNA-binding domain"/>
    <property type="match status" value="1"/>
</dbReference>
<dbReference type="OrthoDB" id="9803470at2"/>
<reference evidence="8" key="1">
    <citation type="submission" date="2010-08" db="EMBL/GenBank/DDBJ databases">
        <title>Genome sequence of Parvularcula bermudensis HTCC2503.</title>
        <authorList>
            <person name="Kang D.-M."/>
            <person name="Oh H.-M."/>
            <person name="Cho J.-C."/>
        </authorList>
    </citation>
    <scope>NUCLEOTIDE SEQUENCE [LARGE SCALE GENOMIC DNA]</scope>
    <source>
        <strain evidence="8">ATCC BAA-594 / HTCC2503 / KCTC 12087</strain>
    </source>
</reference>
<dbReference type="NCBIfam" id="TIGR02937">
    <property type="entry name" value="sigma70-ECF"/>
    <property type="match status" value="1"/>
</dbReference>
<dbReference type="InterPro" id="IPR014284">
    <property type="entry name" value="RNA_pol_sigma-70_dom"/>
</dbReference>
<keyword evidence="4" id="KW-0804">Transcription</keyword>
<evidence type="ECO:0000256" key="3">
    <source>
        <dbReference type="ARBA" id="ARBA00023082"/>
    </source>
</evidence>
<evidence type="ECO:0000313" key="8">
    <source>
        <dbReference type="Proteomes" id="UP000001302"/>
    </source>
</evidence>
<feature type="domain" description="RNA polymerase sigma-70 region 2" evidence="5">
    <location>
        <begin position="25"/>
        <end position="93"/>
    </location>
</feature>
<keyword evidence="2" id="KW-0805">Transcription regulation</keyword>
<gene>
    <name evidence="7" type="ordered locus">PB2503_11699</name>
</gene>
<dbReference type="HOGENOM" id="CLU_047691_3_0_5"/>
<dbReference type="Proteomes" id="UP000001302">
    <property type="component" value="Chromosome"/>
</dbReference>
<dbReference type="PANTHER" id="PTHR43133">
    <property type="entry name" value="RNA POLYMERASE ECF-TYPE SIGMA FACTO"/>
    <property type="match status" value="1"/>
</dbReference>
<evidence type="ECO:0000256" key="2">
    <source>
        <dbReference type="ARBA" id="ARBA00023015"/>
    </source>
</evidence>
<accession>E0TDF8</accession>
<dbReference type="GO" id="GO:0003677">
    <property type="term" value="F:DNA binding"/>
    <property type="evidence" value="ECO:0007669"/>
    <property type="project" value="InterPro"/>
</dbReference>
<dbReference type="STRING" id="314260.PB2503_11699"/>
<dbReference type="InterPro" id="IPR013325">
    <property type="entry name" value="RNA_pol_sigma_r2"/>
</dbReference>
<dbReference type="SUPFAM" id="SSF88946">
    <property type="entry name" value="Sigma2 domain of RNA polymerase sigma factors"/>
    <property type="match status" value="1"/>
</dbReference>
<dbReference type="KEGG" id="pbr:PB2503_11699"/>
<keyword evidence="8" id="KW-1185">Reference proteome</keyword>
<dbReference type="AlphaFoldDB" id="E0TDF8"/>
<dbReference type="InterPro" id="IPR013249">
    <property type="entry name" value="RNA_pol_sigma70_r4_t2"/>
</dbReference>
<proteinExistence type="inferred from homology"/>
<evidence type="ECO:0000259" key="5">
    <source>
        <dbReference type="Pfam" id="PF04542"/>
    </source>
</evidence>
<dbReference type="eggNOG" id="COG1595">
    <property type="taxonomic scope" value="Bacteria"/>
</dbReference>